<feature type="transmembrane region" description="Helical" evidence="5">
    <location>
        <begin position="474"/>
        <end position="491"/>
    </location>
</feature>
<feature type="transmembrane region" description="Helical" evidence="5">
    <location>
        <begin position="95"/>
        <end position="113"/>
    </location>
</feature>
<keyword evidence="2 5" id="KW-0812">Transmembrane</keyword>
<dbReference type="AlphaFoldDB" id="A0A3S4Z519"/>
<evidence type="ECO:0000259" key="6">
    <source>
        <dbReference type="Pfam" id="PF13515"/>
    </source>
</evidence>
<reference evidence="7 8" key="1">
    <citation type="submission" date="2018-12" db="EMBL/GenBank/DDBJ databases">
        <authorList>
            <consortium name="Pathogen Informatics"/>
        </authorList>
    </citation>
    <scope>NUCLEOTIDE SEQUENCE [LARGE SCALE GENOMIC DNA]</scope>
    <source>
        <strain evidence="7 8">NCTC13354</strain>
    </source>
</reference>
<comment type="subcellular location">
    <subcellularLocation>
        <location evidence="1">Membrane</location>
        <topology evidence="1">Multi-pass membrane protein</topology>
    </subcellularLocation>
</comment>
<dbReference type="KEGG" id="tbw:NCTC13354_00821"/>
<proteinExistence type="predicted"/>
<name>A0A3S4Z519_9ACTO</name>
<accession>A0A3S4Z519</accession>
<organism evidence="7 8">
    <name type="scientific">Trueperella bialowiezensis</name>
    <dbReference type="NCBI Taxonomy" id="312285"/>
    <lineage>
        <taxon>Bacteria</taxon>
        <taxon>Bacillati</taxon>
        <taxon>Actinomycetota</taxon>
        <taxon>Actinomycetes</taxon>
        <taxon>Actinomycetales</taxon>
        <taxon>Actinomycetaceae</taxon>
        <taxon>Trueperella</taxon>
    </lineage>
</organism>
<dbReference type="Pfam" id="PF13515">
    <property type="entry name" value="FUSC_2"/>
    <property type="match status" value="1"/>
</dbReference>
<evidence type="ECO:0000256" key="3">
    <source>
        <dbReference type="ARBA" id="ARBA00022989"/>
    </source>
</evidence>
<dbReference type="InterPro" id="IPR049453">
    <property type="entry name" value="Memb_transporter_dom"/>
</dbReference>
<feature type="transmembrane region" description="Helical" evidence="5">
    <location>
        <begin position="46"/>
        <end position="64"/>
    </location>
</feature>
<protein>
    <submittedName>
        <fullName evidence="7">Integral membrane protein, YccS/YhfK family</fullName>
    </submittedName>
</protein>
<dbReference type="Proteomes" id="UP000269542">
    <property type="component" value="Chromosome"/>
</dbReference>
<gene>
    <name evidence="7" type="ORF">NCTC13354_00821</name>
</gene>
<evidence type="ECO:0000256" key="1">
    <source>
        <dbReference type="ARBA" id="ARBA00004141"/>
    </source>
</evidence>
<keyword evidence="3 5" id="KW-1133">Transmembrane helix</keyword>
<evidence type="ECO:0000313" key="8">
    <source>
        <dbReference type="Proteomes" id="UP000269542"/>
    </source>
</evidence>
<evidence type="ECO:0000256" key="2">
    <source>
        <dbReference type="ARBA" id="ARBA00022692"/>
    </source>
</evidence>
<sequence length="630" mass="69507">MHNKNEEHYGRDHYYLERWEQMSQLDFRKHFRAATAFNPHKRRWPLALKAGLAMSTLLAGSYVLGYKDVGSLVSFGTFVVLYGHDTAAGRRFRTVTGVAAAMTISATVGAVVAPIPWLWVMSLAVTAALLTFLLKTLQVGPPGAFYIVLVQGAAGSAALSGKTPTTVFITVGIGAFVAAAIGMLDLLWDPHGPQRRAVKAAVKATDEFVKALDVVVIGHLSEESPEWETLAAKRHDASMSIHHAWTTVTDGTDVLQFADELSAIERRYMRYNTRALDYVTGLRVASFKNISAETEIGVDEATLHSADPERRRQARRIATEQIRETALGRPQAVRLLMRALRPYSEERLVALRAFIGTLLAGSVALILGSSHVYWAAAFATLLLNRGGTRDSQIVRTFQRVLGTIGGLGVFAILQYLDLRGWALIIVAGLMQATVEMFMERNYGVATMFITPLALTLAEKAASGGVTEVLVLDRLLDTFIAAAFVIVTLFFVGRSRRVPMMRAYARNVVEGIEEVLVDIAGHRQTTPKGQEHRRMLYYALLQSHEVSSYAEADEPDASEGYVEMEESLSNLGYLVLAMAWHPDLRNARDLAAQCREPLDRILAHPVDGLRPAKAIHDDVRELTDIVQAWRP</sequence>
<keyword evidence="8" id="KW-1185">Reference proteome</keyword>
<evidence type="ECO:0000256" key="4">
    <source>
        <dbReference type="ARBA" id="ARBA00023136"/>
    </source>
</evidence>
<evidence type="ECO:0000256" key="5">
    <source>
        <dbReference type="SAM" id="Phobius"/>
    </source>
</evidence>
<feature type="transmembrane region" description="Helical" evidence="5">
    <location>
        <begin position="349"/>
        <end position="376"/>
    </location>
</feature>
<keyword evidence="4 5" id="KW-0472">Membrane</keyword>
<feature type="transmembrane region" description="Helical" evidence="5">
    <location>
        <begin position="167"/>
        <end position="188"/>
    </location>
</feature>
<evidence type="ECO:0000313" key="7">
    <source>
        <dbReference type="EMBL" id="VEI13117.1"/>
    </source>
</evidence>
<dbReference type="EMBL" id="LR134476">
    <property type="protein sequence ID" value="VEI13117.1"/>
    <property type="molecule type" value="Genomic_DNA"/>
</dbReference>
<feature type="domain" description="Integral membrane bound transporter" evidence="6">
    <location>
        <begin position="359"/>
        <end position="486"/>
    </location>
</feature>
<dbReference type="GO" id="GO:0016020">
    <property type="term" value="C:membrane"/>
    <property type="evidence" value="ECO:0007669"/>
    <property type="project" value="UniProtKB-SubCell"/>
</dbReference>